<dbReference type="EMBL" id="JAOYFB010000001">
    <property type="protein sequence ID" value="KAK4003065.1"/>
    <property type="molecule type" value="Genomic_DNA"/>
</dbReference>
<sequence>MGLSAVPWTGALLQSSPVIGIIWTILAPFQPLSVLKCIEDNLDKIGDELHMTSNFVKSQPRSSPGSFIGRSEFSSRTPAGYYGQNGGGTIPRSHRRPTQHYSTAAIAESNFLTPSSQTSISGSSRRPGQHPLNGSASMVAEPSLDADDLMNDDSDSASQSSRPGKFISH</sequence>
<feature type="compositionally biased region" description="Polar residues" evidence="1">
    <location>
        <begin position="56"/>
        <end position="65"/>
    </location>
</feature>
<feature type="compositionally biased region" description="Low complexity" evidence="1">
    <location>
        <begin position="115"/>
        <end position="124"/>
    </location>
</feature>
<reference evidence="2 3" key="1">
    <citation type="journal article" date="2023" name="Nucleic Acids Res.">
        <title>The hologenome of Daphnia magna reveals possible DNA methylation and microbiome-mediated evolution of the host genome.</title>
        <authorList>
            <person name="Chaturvedi A."/>
            <person name="Li X."/>
            <person name="Dhandapani V."/>
            <person name="Marshall H."/>
            <person name="Kissane S."/>
            <person name="Cuenca-Cambronero M."/>
            <person name="Asole G."/>
            <person name="Calvet F."/>
            <person name="Ruiz-Romero M."/>
            <person name="Marangio P."/>
            <person name="Guigo R."/>
            <person name="Rago D."/>
            <person name="Mirbahai L."/>
            <person name="Eastwood N."/>
            <person name="Colbourne J.K."/>
            <person name="Zhou J."/>
            <person name="Mallon E."/>
            <person name="Orsini L."/>
        </authorList>
    </citation>
    <scope>NUCLEOTIDE SEQUENCE [LARGE SCALE GENOMIC DNA]</scope>
    <source>
        <strain evidence="2">LRV0_1</strain>
    </source>
</reference>
<organism evidence="2 3">
    <name type="scientific">Daphnia magna</name>
    <dbReference type="NCBI Taxonomy" id="35525"/>
    <lineage>
        <taxon>Eukaryota</taxon>
        <taxon>Metazoa</taxon>
        <taxon>Ecdysozoa</taxon>
        <taxon>Arthropoda</taxon>
        <taxon>Crustacea</taxon>
        <taxon>Branchiopoda</taxon>
        <taxon>Diplostraca</taxon>
        <taxon>Cladocera</taxon>
        <taxon>Anomopoda</taxon>
        <taxon>Daphniidae</taxon>
        <taxon>Daphnia</taxon>
    </lineage>
</organism>
<evidence type="ECO:0000313" key="3">
    <source>
        <dbReference type="Proteomes" id="UP001234178"/>
    </source>
</evidence>
<feature type="compositionally biased region" description="Acidic residues" evidence="1">
    <location>
        <begin position="144"/>
        <end position="155"/>
    </location>
</feature>
<comment type="caution">
    <text evidence="2">The sequence shown here is derived from an EMBL/GenBank/DDBJ whole genome shotgun (WGS) entry which is preliminary data.</text>
</comment>
<dbReference type="Proteomes" id="UP001234178">
    <property type="component" value="Unassembled WGS sequence"/>
</dbReference>
<evidence type="ECO:0000313" key="2">
    <source>
        <dbReference type="EMBL" id="KAK4003065.1"/>
    </source>
</evidence>
<feature type="region of interest" description="Disordered" evidence="1">
    <location>
        <begin position="56"/>
        <end position="169"/>
    </location>
</feature>
<protein>
    <submittedName>
        <fullName evidence="2">Uncharacterized protein</fullName>
    </submittedName>
</protein>
<keyword evidence="3" id="KW-1185">Reference proteome</keyword>
<accession>A0ABQ9YR38</accession>
<name>A0ABQ9YR38_9CRUS</name>
<evidence type="ECO:0000256" key="1">
    <source>
        <dbReference type="SAM" id="MobiDB-lite"/>
    </source>
</evidence>
<proteinExistence type="predicted"/>
<gene>
    <name evidence="2" type="ORF">OUZ56_004850</name>
</gene>